<gene>
    <name evidence="3" type="ORF">DVH24_025383</name>
</gene>
<dbReference type="STRING" id="3750.A0A498HPP3"/>
<feature type="signal peptide" evidence="2">
    <location>
        <begin position="1"/>
        <end position="20"/>
    </location>
</feature>
<dbReference type="PANTHER" id="PTHR33184:SF2">
    <property type="entry name" value="APPLE DOMAIN-CONTAINING PROTEIN"/>
    <property type="match status" value="1"/>
</dbReference>
<comment type="caution">
    <text evidence="3">The sequence shown here is derived from an EMBL/GenBank/DDBJ whole genome shotgun (WGS) entry which is preliminary data.</text>
</comment>
<dbReference type="InterPro" id="IPR040361">
    <property type="entry name" value="TPD1"/>
</dbReference>
<dbReference type="Proteomes" id="UP000290289">
    <property type="component" value="Chromosome 16"/>
</dbReference>
<protein>
    <submittedName>
        <fullName evidence="3">Uncharacterized protein</fullName>
    </submittedName>
</protein>
<organism evidence="3 4">
    <name type="scientific">Malus domestica</name>
    <name type="common">Apple</name>
    <name type="synonym">Pyrus malus</name>
    <dbReference type="NCBI Taxonomy" id="3750"/>
    <lineage>
        <taxon>Eukaryota</taxon>
        <taxon>Viridiplantae</taxon>
        <taxon>Streptophyta</taxon>
        <taxon>Embryophyta</taxon>
        <taxon>Tracheophyta</taxon>
        <taxon>Spermatophyta</taxon>
        <taxon>Magnoliopsida</taxon>
        <taxon>eudicotyledons</taxon>
        <taxon>Gunneridae</taxon>
        <taxon>Pentapetalae</taxon>
        <taxon>rosids</taxon>
        <taxon>fabids</taxon>
        <taxon>Rosales</taxon>
        <taxon>Rosaceae</taxon>
        <taxon>Amygdaloideae</taxon>
        <taxon>Maleae</taxon>
        <taxon>Malus</taxon>
    </lineage>
</organism>
<keyword evidence="1 2" id="KW-0732">Signal</keyword>
<keyword evidence="4" id="KW-1185">Reference proteome</keyword>
<reference evidence="3 4" key="1">
    <citation type="submission" date="2018-10" db="EMBL/GenBank/DDBJ databases">
        <title>A high-quality apple genome assembly.</title>
        <authorList>
            <person name="Hu J."/>
        </authorList>
    </citation>
    <scope>NUCLEOTIDE SEQUENCE [LARGE SCALE GENOMIC DNA]</scope>
    <source>
        <strain evidence="4">cv. HFTH1</strain>
        <tissue evidence="3">Young leaf</tissue>
    </source>
</reference>
<evidence type="ECO:0000256" key="2">
    <source>
        <dbReference type="SAM" id="SignalP"/>
    </source>
</evidence>
<dbReference type="GO" id="GO:0001709">
    <property type="term" value="P:cell fate determination"/>
    <property type="evidence" value="ECO:0007669"/>
    <property type="project" value="TreeGrafter"/>
</dbReference>
<feature type="chain" id="PRO_5019771523" evidence="2">
    <location>
        <begin position="21"/>
        <end position="144"/>
    </location>
</feature>
<proteinExistence type="predicted"/>
<dbReference type="PANTHER" id="PTHR33184">
    <property type="entry name" value="PROTEIN TAPETUM DETERMINANT 1-LIKE-RELATED"/>
    <property type="match status" value="1"/>
</dbReference>
<evidence type="ECO:0000256" key="1">
    <source>
        <dbReference type="ARBA" id="ARBA00022729"/>
    </source>
</evidence>
<dbReference type="Pfam" id="PF24068">
    <property type="entry name" value="TPD1_C"/>
    <property type="match status" value="1"/>
</dbReference>
<evidence type="ECO:0000313" key="3">
    <source>
        <dbReference type="EMBL" id="RXH71882.1"/>
    </source>
</evidence>
<dbReference type="EMBL" id="RDQH01000342">
    <property type="protein sequence ID" value="RXH71882.1"/>
    <property type="molecule type" value="Genomic_DNA"/>
</dbReference>
<evidence type="ECO:0000313" key="4">
    <source>
        <dbReference type="Proteomes" id="UP000290289"/>
    </source>
</evidence>
<accession>A0A498HPP3</accession>
<name>A0A498HPP3_MALDO</name>
<sequence>MACSHLCFAFMTLMVTFCNAQGLHSATTLQSQHANSTHRKLLQQASCRAEEISISQTQIPGTGIPKYAVEIVNTCTSDCAPSQIHVHCGQFASAEVIPKSIFTRIADDDCLVIGGETLKSNDVISFTYFNTFKFPISFKSAHFC</sequence>
<dbReference type="AlphaFoldDB" id="A0A498HPP3"/>